<dbReference type="InterPro" id="IPR045954">
    <property type="entry name" value="DUF6374"/>
</dbReference>
<name>A0A6G9ZB24_9NOCA</name>
<evidence type="ECO:0000256" key="1">
    <source>
        <dbReference type="SAM" id="MobiDB-lite"/>
    </source>
</evidence>
<dbReference type="AlphaFoldDB" id="A0A6G9ZB24"/>
<protein>
    <submittedName>
        <fullName evidence="2">Uncharacterized protein</fullName>
    </submittedName>
</protein>
<organism evidence="2 3">
    <name type="scientific">Nocardia terpenica</name>
    <dbReference type="NCBI Taxonomy" id="455432"/>
    <lineage>
        <taxon>Bacteria</taxon>
        <taxon>Bacillati</taxon>
        <taxon>Actinomycetota</taxon>
        <taxon>Actinomycetes</taxon>
        <taxon>Mycobacteriales</taxon>
        <taxon>Nocardiaceae</taxon>
        <taxon>Nocardia</taxon>
    </lineage>
</organism>
<dbReference type="RefSeq" id="WP_167489649.1">
    <property type="nucleotide sequence ID" value="NZ_CP046173.1"/>
</dbReference>
<evidence type="ECO:0000313" key="2">
    <source>
        <dbReference type="EMBL" id="QIS22213.1"/>
    </source>
</evidence>
<sequence>MPDLTRLEWARLNLEQVRAQLIDAAAFGKRLPPEQLERAAEKIAESLRVFAEETRGGQRAVGPPHMGCLDYRGKRR</sequence>
<dbReference type="EMBL" id="CP046173">
    <property type="protein sequence ID" value="QIS22213.1"/>
    <property type="molecule type" value="Genomic_DNA"/>
</dbReference>
<feature type="region of interest" description="Disordered" evidence="1">
    <location>
        <begin position="54"/>
        <end position="76"/>
    </location>
</feature>
<proteinExistence type="predicted"/>
<dbReference type="Proteomes" id="UP000500953">
    <property type="component" value="Chromosome"/>
</dbReference>
<accession>A0A6G9ZB24</accession>
<reference evidence="2 3" key="1">
    <citation type="journal article" date="2019" name="ACS Chem. Biol.">
        <title>Identification and Mobilization of a Cryptic Antibiotic Biosynthesis Gene Locus from a Human-Pathogenic Nocardia Isolate.</title>
        <authorList>
            <person name="Herisse M."/>
            <person name="Ishida K."/>
            <person name="Porter J.L."/>
            <person name="Howden B."/>
            <person name="Hertweck C."/>
            <person name="Stinear T.P."/>
            <person name="Pidot S.J."/>
        </authorList>
    </citation>
    <scope>NUCLEOTIDE SEQUENCE [LARGE SCALE GENOMIC DNA]</scope>
    <source>
        <strain evidence="2 3">AUSMDU00012715</strain>
    </source>
</reference>
<gene>
    <name evidence="2" type="ORF">F6W96_31590</name>
</gene>
<dbReference type="Pfam" id="PF19901">
    <property type="entry name" value="DUF6374"/>
    <property type="match status" value="1"/>
</dbReference>
<evidence type="ECO:0000313" key="3">
    <source>
        <dbReference type="Proteomes" id="UP000500953"/>
    </source>
</evidence>